<feature type="transmembrane region" description="Helical" evidence="2">
    <location>
        <begin position="154"/>
        <end position="174"/>
    </location>
</feature>
<dbReference type="NCBIfam" id="TIGR02098">
    <property type="entry name" value="MJ0042_CXXC"/>
    <property type="match status" value="1"/>
</dbReference>
<dbReference type="RefSeq" id="WP_110786657.1">
    <property type="nucleotide sequence ID" value="NZ_QKQS01000023.1"/>
</dbReference>
<evidence type="ECO:0000256" key="1">
    <source>
        <dbReference type="SAM" id="MobiDB-lite"/>
    </source>
</evidence>
<protein>
    <submittedName>
        <fullName evidence="4">Thioredoxin</fullName>
    </submittedName>
</protein>
<name>A0A323UEB3_RHOPL</name>
<keyword evidence="2" id="KW-0812">Transmembrane</keyword>
<proteinExistence type="predicted"/>
<dbReference type="EMBL" id="QKQS01000023">
    <property type="protein sequence ID" value="PZA10557.1"/>
    <property type="molecule type" value="Genomic_DNA"/>
</dbReference>
<feature type="region of interest" description="Disordered" evidence="1">
    <location>
        <begin position="106"/>
        <end position="139"/>
    </location>
</feature>
<dbReference type="InterPro" id="IPR011723">
    <property type="entry name" value="Znf/thioredoxin_put"/>
</dbReference>
<dbReference type="NCBIfam" id="NF038353">
    <property type="entry name" value="FxLYD_dom"/>
    <property type="match status" value="1"/>
</dbReference>
<evidence type="ECO:0000313" key="5">
    <source>
        <dbReference type="Proteomes" id="UP000248134"/>
    </source>
</evidence>
<keyword evidence="2" id="KW-1133">Transmembrane helix</keyword>
<comment type="caution">
    <text evidence="4">The sequence shown here is derived from an EMBL/GenBank/DDBJ whole genome shotgun (WGS) entry which is preliminary data.</text>
</comment>
<accession>A0A323UEB3</accession>
<dbReference type="OrthoDB" id="7159357at2"/>
<gene>
    <name evidence="4" type="ORF">DNX69_14430</name>
</gene>
<dbReference type="InterPro" id="IPR047676">
    <property type="entry name" value="FxLYD_dom"/>
</dbReference>
<feature type="compositionally biased region" description="Basic residues" evidence="1">
    <location>
        <begin position="119"/>
        <end position="134"/>
    </location>
</feature>
<evidence type="ECO:0000313" key="4">
    <source>
        <dbReference type="EMBL" id="PZA10557.1"/>
    </source>
</evidence>
<feature type="domain" description="Zinc finger/thioredoxin putative" evidence="3">
    <location>
        <begin position="1"/>
        <end position="35"/>
    </location>
</feature>
<dbReference type="Proteomes" id="UP000248134">
    <property type="component" value="Unassembled WGS sequence"/>
</dbReference>
<evidence type="ECO:0000256" key="2">
    <source>
        <dbReference type="SAM" id="Phobius"/>
    </source>
</evidence>
<keyword evidence="2" id="KW-0472">Membrane</keyword>
<dbReference type="AlphaFoldDB" id="A0A323UEB3"/>
<organism evidence="4 5">
    <name type="scientific">Rhodopseudomonas palustris</name>
    <dbReference type="NCBI Taxonomy" id="1076"/>
    <lineage>
        <taxon>Bacteria</taxon>
        <taxon>Pseudomonadati</taxon>
        <taxon>Pseudomonadota</taxon>
        <taxon>Alphaproteobacteria</taxon>
        <taxon>Hyphomicrobiales</taxon>
        <taxon>Nitrobacteraceae</taxon>
        <taxon>Rhodopseudomonas</taxon>
    </lineage>
</organism>
<evidence type="ECO:0000259" key="3">
    <source>
        <dbReference type="Pfam" id="PF13717"/>
    </source>
</evidence>
<sequence length="299" mass="32960">MHIVCPHCTTSYAIDPAKLGDAGRTVRCSRCKGVWLARPEDVQSDVRVAAMTVEEQQPATDDLANDPGWGVTEDEQDTPVVESPPITADLPGQGDLDPFVRALANEPAPGDDDVELLPRRRKRKPSFGTRRRPRSMKERLAELRKEPLKAAKGLLNAPLGIAVFGSVALGLLIWRTDIVRLMPQTAAFYRMIGFEVNLRGLAIKDVKISRETVEAKPVLVIEGVIVGQTKKTVDVPRLRFAVRDGKGTEIYAWNAVLEQQALRPGEIAWFRTRLASPPAEARAIDVRFFNRRDIAAGGA</sequence>
<feature type="region of interest" description="Disordered" evidence="1">
    <location>
        <begin position="56"/>
        <end position="79"/>
    </location>
</feature>
<dbReference type="Pfam" id="PF13717">
    <property type="entry name" value="Zn_ribbon_4"/>
    <property type="match status" value="1"/>
</dbReference>
<reference evidence="4 5" key="1">
    <citation type="submission" date="2018-06" db="EMBL/GenBank/DDBJ databases">
        <title>Draft Whole-Genome Sequence of the purple photosynthetic bacterium Rhodospeudomonas palustris XCP.</title>
        <authorList>
            <person name="Rayyan A."/>
            <person name="Meyer T.E."/>
            <person name="Kyndt J.A."/>
        </authorList>
    </citation>
    <scope>NUCLEOTIDE SEQUENCE [LARGE SCALE GENOMIC DNA]</scope>
    <source>
        <strain evidence="4 5">XCP</strain>
    </source>
</reference>